<accession>A0ABW5M3C2</accession>
<evidence type="ECO:0000313" key="1">
    <source>
        <dbReference type="EMBL" id="MFD2570172.1"/>
    </source>
</evidence>
<dbReference type="RefSeq" id="WP_381520448.1">
    <property type="nucleotide sequence ID" value="NZ_JBHULN010000002.1"/>
</dbReference>
<keyword evidence="2" id="KW-1185">Reference proteome</keyword>
<evidence type="ECO:0000313" key="2">
    <source>
        <dbReference type="Proteomes" id="UP001597469"/>
    </source>
</evidence>
<evidence type="ECO:0008006" key="3">
    <source>
        <dbReference type="Google" id="ProtNLM"/>
    </source>
</evidence>
<dbReference type="Proteomes" id="UP001597469">
    <property type="component" value="Unassembled WGS sequence"/>
</dbReference>
<sequence length="309" mass="34925">MRERYSSKFLLWIILLVEAVGCHQEPKIPASAIPGTCQIYRIANINEGLRDTTTYLYNAFGHVEEVNYRQWTNGVLTTSTQQNFTYSADHFLLSQVDKTTTYTAGSKTQNNTGYIYTYQDGLIQQVSINNALSGQLLGFKKYAFENGKLKTYTETNAQQQPIRVYTFDGGGKLTQFTEQGASPMVSNGKIKEKTLTDGTTIYYEFDNQGQLISDSTISSTSQIKRTYAYDNAPYWNKTQLLLRGIPSPDLGGHTFVHNMTMNTIIQVQNGRSIQNQKFEYKRTYTKAGYTLGYARSDGARQNIVYANCL</sequence>
<gene>
    <name evidence="1" type="ORF">ACFSUS_05970</name>
</gene>
<organism evidence="1 2">
    <name type="scientific">Spirosoma soli</name>
    <dbReference type="NCBI Taxonomy" id="1770529"/>
    <lineage>
        <taxon>Bacteria</taxon>
        <taxon>Pseudomonadati</taxon>
        <taxon>Bacteroidota</taxon>
        <taxon>Cytophagia</taxon>
        <taxon>Cytophagales</taxon>
        <taxon>Cytophagaceae</taxon>
        <taxon>Spirosoma</taxon>
    </lineage>
</organism>
<reference evidence="2" key="1">
    <citation type="journal article" date="2019" name="Int. J. Syst. Evol. Microbiol.">
        <title>The Global Catalogue of Microorganisms (GCM) 10K type strain sequencing project: providing services to taxonomists for standard genome sequencing and annotation.</title>
        <authorList>
            <consortium name="The Broad Institute Genomics Platform"/>
            <consortium name="The Broad Institute Genome Sequencing Center for Infectious Disease"/>
            <person name="Wu L."/>
            <person name="Ma J."/>
        </authorList>
    </citation>
    <scope>NUCLEOTIDE SEQUENCE [LARGE SCALE GENOMIC DNA]</scope>
    <source>
        <strain evidence="2">KCTC 42805</strain>
    </source>
</reference>
<comment type="caution">
    <text evidence="1">The sequence shown here is derived from an EMBL/GenBank/DDBJ whole genome shotgun (WGS) entry which is preliminary data.</text>
</comment>
<protein>
    <recommendedName>
        <fullName evidence="3">RHS repeat protein</fullName>
    </recommendedName>
</protein>
<dbReference type="EMBL" id="JBHULN010000002">
    <property type="protein sequence ID" value="MFD2570172.1"/>
    <property type="molecule type" value="Genomic_DNA"/>
</dbReference>
<name>A0ABW5M3C2_9BACT</name>
<proteinExistence type="predicted"/>